<dbReference type="PANTHER" id="PTHR32092:SF4">
    <property type="entry name" value="ALPHA-GLUCOSIDASE"/>
    <property type="match status" value="1"/>
</dbReference>
<dbReference type="Gene3D" id="3.40.50.720">
    <property type="entry name" value="NAD(P)-binding Rossmann-like Domain"/>
    <property type="match status" value="1"/>
</dbReference>
<dbReference type="Proteomes" id="UP001519887">
    <property type="component" value="Unassembled WGS sequence"/>
</dbReference>
<keyword evidence="1" id="KW-0520">NAD</keyword>
<dbReference type="InterPro" id="IPR036291">
    <property type="entry name" value="NAD(P)-bd_dom_sf"/>
</dbReference>
<sequence length="77" mass="8438">MAKISIIGAGTAMFSLSLIRDICLTPNLEGSTISFMDIDEGRLESAYALALRYAEESGIKLKLEKTLDRRESIRGAD</sequence>
<dbReference type="SUPFAM" id="SSF51735">
    <property type="entry name" value="NAD(P)-binding Rossmann-fold domains"/>
    <property type="match status" value="1"/>
</dbReference>
<dbReference type="PANTHER" id="PTHR32092">
    <property type="entry name" value="6-PHOSPHO-BETA-GLUCOSIDASE-RELATED"/>
    <property type="match status" value="1"/>
</dbReference>
<feature type="non-terminal residue" evidence="2">
    <location>
        <position position="77"/>
    </location>
</feature>
<dbReference type="EMBL" id="JAHZIK010003227">
    <property type="protein sequence ID" value="MBW7461739.1"/>
    <property type="molecule type" value="Genomic_DNA"/>
</dbReference>
<evidence type="ECO:0000313" key="2">
    <source>
        <dbReference type="EMBL" id="MBW7461739.1"/>
    </source>
</evidence>
<accession>A0ABS7CLC6</accession>
<gene>
    <name evidence="2" type="ORF">K0U00_47570</name>
</gene>
<dbReference type="InterPro" id="IPR001088">
    <property type="entry name" value="Glyco_hydro_4"/>
</dbReference>
<protein>
    <submittedName>
        <fullName evidence="2">Alpha-glucosidase/alpha-galactosidase</fullName>
    </submittedName>
</protein>
<name>A0ABS7CLC6_9BACL</name>
<keyword evidence="3" id="KW-1185">Reference proteome</keyword>
<dbReference type="Pfam" id="PF02056">
    <property type="entry name" value="Glyco_hydro_4"/>
    <property type="match status" value="1"/>
</dbReference>
<organism evidence="2 3">
    <name type="scientific">Paenibacillus sepulcri</name>
    <dbReference type="NCBI Taxonomy" id="359917"/>
    <lineage>
        <taxon>Bacteria</taxon>
        <taxon>Bacillati</taxon>
        <taxon>Bacillota</taxon>
        <taxon>Bacilli</taxon>
        <taxon>Bacillales</taxon>
        <taxon>Paenibacillaceae</taxon>
        <taxon>Paenibacillus</taxon>
    </lineage>
</organism>
<proteinExistence type="predicted"/>
<evidence type="ECO:0000313" key="3">
    <source>
        <dbReference type="Proteomes" id="UP001519887"/>
    </source>
</evidence>
<reference evidence="2 3" key="1">
    <citation type="submission" date="2021-07" db="EMBL/GenBank/DDBJ databases">
        <title>Paenibacillus radiodurans sp. nov., isolated from the southeastern edge of Tengger Desert.</title>
        <authorList>
            <person name="Zhang G."/>
        </authorList>
    </citation>
    <scope>NUCLEOTIDE SEQUENCE [LARGE SCALE GENOMIC DNA]</scope>
    <source>
        <strain evidence="2 3">CCM 7311</strain>
    </source>
</reference>
<evidence type="ECO:0000256" key="1">
    <source>
        <dbReference type="ARBA" id="ARBA00023027"/>
    </source>
</evidence>
<comment type="caution">
    <text evidence="2">The sequence shown here is derived from an EMBL/GenBank/DDBJ whole genome shotgun (WGS) entry which is preliminary data.</text>
</comment>